<feature type="compositionally biased region" description="Pro residues" evidence="1">
    <location>
        <begin position="110"/>
        <end position="120"/>
    </location>
</feature>
<proteinExistence type="predicted"/>
<evidence type="ECO:0000313" key="3">
    <source>
        <dbReference type="Proteomes" id="UP000603940"/>
    </source>
</evidence>
<protein>
    <submittedName>
        <fullName evidence="2">Uncharacterized protein</fullName>
    </submittedName>
</protein>
<name>A0ABR7R4X0_9PROT</name>
<accession>A0ABR7R4X0</accession>
<evidence type="ECO:0000313" key="2">
    <source>
        <dbReference type="EMBL" id="MBC9176778.1"/>
    </source>
</evidence>
<dbReference type="Proteomes" id="UP000603940">
    <property type="component" value="Unassembled WGS sequence"/>
</dbReference>
<keyword evidence="3" id="KW-1185">Reference proteome</keyword>
<reference evidence="2 3" key="1">
    <citation type="journal article" date="2009" name="Int. J. Syst. Evol. Microbiol.">
        <title>Transfer of Teichococcus ludipueritiae and Muricoccus roseus to the genus Roseomonas, as Roseomonas ludipueritiae comb. nov. and Roseomonas rosea comb. nov., respectively, and emended description of the genus Roseomonas.</title>
        <authorList>
            <person name="Sanchez-Porro C."/>
            <person name="Gallego V."/>
            <person name="Busse H.J."/>
            <person name="Kampfer P."/>
            <person name="Ventosa A."/>
        </authorList>
    </citation>
    <scope>NUCLEOTIDE SEQUENCE [LARGE SCALE GENOMIC DNA]</scope>
    <source>
        <strain evidence="2 3">DSM 14915</strain>
    </source>
</reference>
<sequence length="120" mass="13313">MMGLPIPVQQEAQAHGFYPALMLWTRLILNKAEPHVGSVVEREWAVRAWVSANKARRSKARKRPVQLSMDDRIHAKARTALAAIHGRGMVVVPRESGGFITSQSPMTFHPMPPAPKEPTA</sequence>
<gene>
    <name evidence="2" type="ORF">IBL25_07450</name>
</gene>
<feature type="region of interest" description="Disordered" evidence="1">
    <location>
        <begin position="101"/>
        <end position="120"/>
    </location>
</feature>
<dbReference type="EMBL" id="JACTUZ010000019">
    <property type="protein sequence ID" value="MBC9176778.1"/>
    <property type="molecule type" value="Genomic_DNA"/>
</dbReference>
<dbReference type="RefSeq" id="WP_187777922.1">
    <property type="nucleotide sequence ID" value="NZ_JACTUZ010000019.1"/>
</dbReference>
<organism evidence="2 3">
    <name type="scientific">Pseudoroseomonas ludipueritiae</name>
    <dbReference type="NCBI Taxonomy" id="198093"/>
    <lineage>
        <taxon>Bacteria</taxon>
        <taxon>Pseudomonadati</taxon>
        <taxon>Pseudomonadota</taxon>
        <taxon>Alphaproteobacteria</taxon>
        <taxon>Acetobacterales</taxon>
        <taxon>Acetobacteraceae</taxon>
        <taxon>Pseudoroseomonas</taxon>
    </lineage>
</organism>
<evidence type="ECO:0000256" key="1">
    <source>
        <dbReference type="SAM" id="MobiDB-lite"/>
    </source>
</evidence>
<comment type="caution">
    <text evidence="2">The sequence shown here is derived from an EMBL/GenBank/DDBJ whole genome shotgun (WGS) entry which is preliminary data.</text>
</comment>